<feature type="transmembrane region" description="Helical" evidence="5">
    <location>
        <begin position="45"/>
        <end position="66"/>
    </location>
</feature>
<organism evidence="8 9">
    <name type="scientific">Terracoccus luteus</name>
    <dbReference type="NCBI Taxonomy" id="53356"/>
    <lineage>
        <taxon>Bacteria</taxon>
        <taxon>Bacillati</taxon>
        <taxon>Actinomycetota</taxon>
        <taxon>Actinomycetes</taxon>
        <taxon>Micrococcales</taxon>
        <taxon>Intrasporangiaceae</taxon>
        <taxon>Terracoccus</taxon>
    </lineage>
</organism>
<keyword evidence="4 5" id="KW-0472">Membrane</keyword>
<evidence type="ECO:0000256" key="6">
    <source>
        <dbReference type="RuleBase" id="RU000320"/>
    </source>
</evidence>
<feature type="transmembrane region" description="Helical" evidence="5">
    <location>
        <begin position="407"/>
        <end position="429"/>
    </location>
</feature>
<keyword evidence="5" id="KW-0520">NAD</keyword>
<dbReference type="GO" id="GO:0048038">
    <property type="term" value="F:quinone binding"/>
    <property type="evidence" value="ECO:0007669"/>
    <property type="project" value="UniProtKB-KW"/>
</dbReference>
<comment type="function">
    <text evidence="5">NDH-1 shuttles electrons from NADH, via FMN and iron-sulfur (Fe-S) centers, to quinones in the respiratory chain. The immediate electron acceptor for the enzyme in this species is believed to be a menaquinone. Couples the redox reaction to proton translocation (for every two electrons transferred, four hydrogen ions are translocated across the cytoplasmic membrane), and thus conserves the redox energy in a proton gradient.</text>
</comment>
<dbReference type="AlphaFoldDB" id="A0A839PTP0"/>
<keyword evidence="5" id="KW-1003">Cell membrane</keyword>
<protein>
    <recommendedName>
        <fullName evidence="5">NADH-quinone oxidoreductase subunit N</fullName>
        <ecNumber evidence="5">7.1.1.-</ecNumber>
    </recommendedName>
    <alternativeName>
        <fullName evidence="5">NADH dehydrogenase I subunit N</fullName>
    </alternativeName>
    <alternativeName>
        <fullName evidence="5">NDH-1 subunit N</fullName>
    </alternativeName>
</protein>
<feature type="domain" description="NADH:quinone oxidoreductase/Mrp antiporter transmembrane" evidence="7">
    <location>
        <begin position="162"/>
        <end position="456"/>
    </location>
</feature>
<evidence type="ECO:0000256" key="1">
    <source>
        <dbReference type="ARBA" id="ARBA00004127"/>
    </source>
</evidence>
<feature type="transmembrane region" description="Helical" evidence="5">
    <location>
        <begin position="137"/>
        <end position="158"/>
    </location>
</feature>
<feature type="transmembrane region" description="Helical" evidence="5">
    <location>
        <begin position="12"/>
        <end position="33"/>
    </location>
</feature>
<comment type="caution">
    <text evidence="8">The sequence shown here is derived from an EMBL/GenBank/DDBJ whole genome shotgun (WGS) entry which is preliminary data.</text>
</comment>
<feature type="transmembrane region" description="Helical" evidence="5">
    <location>
        <begin position="197"/>
        <end position="221"/>
    </location>
</feature>
<dbReference type="EMBL" id="JACHVT010000003">
    <property type="protein sequence ID" value="MBB2986124.1"/>
    <property type="molecule type" value="Genomic_DNA"/>
</dbReference>
<evidence type="ECO:0000256" key="2">
    <source>
        <dbReference type="ARBA" id="ARBA00022692"/>
    </source>
</evidence>
<dbReference type="GO" id="GO:0005886">
    <property type="term" value="C:plasma membrane"/>
    <property type="evidence" value="ECO:0007669"/>
    <property type="project" value="UniProtKB-SubCell"/>
</dbReference>
<evidence type="ECO:0000259" key="7">
    <source>
        <dbReference type="Pfam" id="PF00361"/>
    </source>
</evidence>
<keyword evidence="2 5" id="KW-0812">Transmembrane</keyword>
<name>A0A839PTP0_9MICO</name>
<keyword evidence="5" id="KW-1278">Translocase</keyword>
<dbReference type="PANTHER" id="PTHR22773">
    <property type="entry name" value="NADH DEHYDROGENASE"/>
    <property type="match status" value="1"/>
</dbReference>
<dbReference type="NCBIfam" id="NF004441">
    <property type="entry name" value="PRK05777.1-4"/>
    <property type="match status" value="1"/>
</dbReference>
<dbReference type="InterPro" id="IPR001750">
    <property type="entry name" value="ND/Mrp_TM"/>
</dbReference>
<dbReference type="Proteomes" id="UP000590811">
    <property type="component" value="Unassembled WGS sequence"/>
</dbReference>
<feature type="transmembrane region" description="Helical" evidence="5">
    <location>
        <begin position="363"/>
        <end position="386"/>
    </location>
</feature>
<accession>A0A839PTP0</accession>
<dbReference type="InterPro" id="IPR010096">
    <property type="entry name" value="NADH-Q_OxRdtase_suN/2"/>
</dbReference>
<reference evidence="8 9" key="1">
    <citation type="submission" date="2020-08" db="EMBL/GenBank/DDBJ databases">
        <title>Genomic Encyclopedia of Type Strains, Phase IV (KMG-V): Genome sequencing to study the core and pangenomes of soil and plant-associated prokaryotes.</title>
        <authorList>
            <person name="Whitman W."/>
        </authorList>
    </citation>
    <scope>NUCLEOTIDE SEQUENCE [LARGE SCALE GENOMIC DNA]</scope>
    <source>
        <strain evidence="8 9">B3ACCR2</strain>
    </source>
</reference>
<feature type="transmembrane region" description="Helical" evidence="5">
    <location>
        <begin position="486"/>
        <end position="508"/>
    </location>
</feature>
<comment type="subunit">
    <text evidence="5">NDH-1 is composed of 14 different subunits. Subunits NuoA, H, J, K, L, M, N constitute the membrane sector of the complex.</text>
</comment>
<feature type="transmembrane region" description="Helical" evidence="5">
    <location>
        <begin position="86"/>
        <end position="107"/>
    </location>
</feature>
<keyword evidence="5" id="KW-0813">Transport</keyword>
<feature type="transmembrane region" description="Helical" evidence="5">
    <location>
        <begin position="279"/>
        <end position="300"/>
    </location>
</feature>
<dbReference type="RefSeq" id="WP_184509169.1">
    <property type="nucleotide sequence ID" value="NZ_JACHVT010000003.1"/>
</dbReference>
<evidence type="ECO:0000256" key="5">
    <source>
        <dbReference type="HAMAP-Rule" id="MF_00445"/>
    </source>
</evidence>
<dbReference type="NCBIfam" id="TIGR01770">
    <property type="entry name" value="NDH_I_N"/>
    <property type="match status" value="1"/>
</dbReference>
<gene>
    <name evidence="5" type="primary">nuoN</name>
    <name evidence="8" type="ORF">FHW14_001278</name>
</gene>
<feature type="transmembrane region" description="Helical" evidence="5">
    <location>
        <begin position="164"/>
        <end position="185"/>
    </location>
</feature>
<feature type="transmembrane region" description="Helical" evidence="5">
    <location>
        <begin position="312"/>
        <end position="331"/>
    </location>
</feature>
<feature type="transmembrane region" description="Helical" evidence="5">
    <location>
        <begin position="449"/>
        <end position="474"/>
    </location>
</feature>
<evidence type="ECO:0000256" key="4">
    <source>
        <dbReference type="ARBA" id="ARBA00023136"/>
    </source>
</evidence>
<dbReference type="HAMAP" id="MF_00445">
    <property type="entry name" value="NDH1_NuoN_1"/>
    <property type="match status" value="1"/>
</dbReference>
<feature type="transmembrane region" description="Helical" evidence="5">
    <location>
        <begin position="241"/>
        <end position="267"/>
    </location>
</feature>
<evidence type="ECO:0000256" key="3">
    <source>
        <dbReference type="ARBA" id="ARBA00022989"/>
    </source>
</evidence>
<proteinExistence type="inferred from homology"/>
<comment type="similarity">
    <text evidence="5">Belongs to the complex I subunit 2 family.</text>
</comment>
<dbReference type="EC" id="7.1.1.-" evidence="5"/>
<evidence type="ECO:0000313" key="9">
    <source>
        <dbReference type="Proteomes" id="UP000590811"/>
    </source>
</evidence>
<comment type="catalytic activity">
    <reaction evidence="5">
        <text>a quinone + NADH + 5 H(+)(in) = a quinol + NAD(+) + 4 H(+)(out)</text>
        <dbReference type="Rhea" id="RHEA:57888"/>
        <dbReference type="ChEBI" id="CHEBI:15378"/>
        <dbReference type="ChEBI" id="CHEBI:24646"/>
        <dbReference type="ChEBI" id="CHEBI:57540"/>
        <dbReference type="ChEBI" id="CHEBI:57945"/>
        <dbReference type="ChEBI" id="CHEBI:132124"/>
    </reaction>
</comment>
<keyword evidence="5" id="KW-0874">Quinone</keyword>
<dbReference type="GO" id="GO:0012505">
    <property type="term" value="C:endomembrane system"/>
    <property type="evidence" value="ECO:0007669"/>
    <property type="project" value="UniProtKB-SubCell"/>
</dbReference>
<sequence length="524" mass="54467">MTFQQSQIDYLAILPLLVVFGAALVGVLVEAFAPRELRQRIQVGLSVVALLGAFVAVIVAAGHQGLTMGLSDGTTNRRLFALAIDGPALFMQGTIALMGILGILTMAERFGGQGPDAFTPSGASTPGSPLETAATRAGALTSEVFPLTLFAIFGMMLFPTTNDLLGMFVALEVLSLPLYILSGLARRRRLLSQEASLKYFLLGAFSSAFFLFGTALLYGYAGSVYLGDLSAAVAAGPLDMNGLLVPGALLVFVGLLFKVGAVPFHAWTPDVYQGAPTPVTGFMAACTKAAAFGAILRLAYAGLDTARWEWTNALVIVALLTMVVGSVLSVTQTDIKRLLAYSSIAHAGFILVGVLAFDRQGVGSVLFYVAAYGFSTIAAFAIVSLVRQNGGEATHLSQWAGLGKRHPLVAGAFAFLMLAFAGIPLTSGFVSKFGVFAAAVSGGGATGTVLAVVGVVCSAITVFVYARIIVLMFFSEAPDDAVEVVTPSVTTTFSIAIGTMITLALGVLPSALLDLADRASLFVR</sequence>
<comment type="subcellular location">
    <subcellularLocation>
        <location evidence="5">Cell membrane</location>
        <topology evidence="5">Multi-pass membrane protein</topology>
    </subcellularLocation>
    <subcellularLocation>
        <location evidence="1">Endomembrane system</location>
        <topology evidence="1">Multi-pass membrane protein</topology>
    </subcellularLocation>
    <subcellularLocation>
        <location evidence="6">Membrane</location>
        <topology evidence="6">Multi-pass membrane protein</topology>
    </subcellularLocation>
</comment>
<evidence type="ECO:0000313" key="8">
    <source>
        <dbReference type="EMBL" id="MBB2986124.1"/>
    </source>
</evidence>
<feature type="transmembrane region" description="Helical" evidence="5">
    <location>
        <begin position="338"/>
        <end position="357"/>
    </location>
</feature>
<dbReference type="GO" id="GO:0008137">
    <property type="term" value="F:NADH dehydrogenase (ubiquinone) activity"/>
    <property type="evidence" value="ECO:0007669"/>
    <property type="project" value="InterPro"/>
</dbReference>
<dbReference type="GO" id="GO:0042773">
    <property type="term" value="P:ATP synthesis coupled electron transport"/>
    <property type="evidence" value="ECO:0007669"/>
    <property type="project" value="InterPro"/>
</dbReference>
<dbReference type="GO" id="GO:0050136">
    <property type="term" value="F:NADH dehydrogenase (quinone) (non-electrogenic) activity"/>
    <property type="evidence" value="ECO:0007669"/>
    <property type="project" value="UniProtKB-UniRule"/>
</dbReference>
<keyword evidence="3 5" id="KW-1133">Transmembrane helix</keyword>
<dbReference type="Pfam" id="PF00361">
    <property type="entry name" value="Proton_antipo_M"/>
    <property type="match status" value="1"/>
</dbReference>